<proteinExistence type="predicted"/>
<name>A8YNG3_MICA7</name>
<protein>
    <recommendedName>
        <fullName evidence="2">DUF2808 domain-containing protein</fullName>
    </recommendedName>
</protein>
<organism evidence="1">
    <name type="scientific">Microcystis aeruginosa (strain PCC 7806)</name>
    <dbReference type="NCBI Taxonomy" id="267872"/>
    <lineage>
        <taxon>Bacteria</taxon>
        <taxon>Bacillati</taxon>
        <taxon>Cyanobacteriota</taxon>
        <taxon>Cyanophyceae</taxon>
        <taxon>Oscillatoriophycideae</taxon>
        <taxon>Chroococcales</taxon>
        <taxon>Microcystaceae</taxon>
        <taxon>Microcystis</taxon>
    </lineage>
</organism>
<dbReference type="AlphaFoldDB" id="A8YNG3"/>
<reference evidence="1" key="1">
    <citation type="submission" date="2007-08" db="EMBL/GenBank/DDBJ databases">
        <authorList>
            <person name="Frangeul L."/>
        </authorList>
    </citation>
    <scope>NUCLEOTIDE SEQUENCE</scope>
    <source>
        <strain evidence="1">PCC 7806</strain>
    </source>
</reference>
<dbReference type="Pfam" id="PF10989">
    <property type="entry name" value="DUF2808"/>
    <property type="match status" value="1"/>
</dbReference>
<evidence type="ECO:0000313" key="1">
    <source>
        <dbReference type="EMBL" id="CAO88512.1"/>
    </source>
</evidence>
<accession>A8YNG3</accession>
<gene>
    <name evidence="1" type="ORF">IPF_661</name>
</gene>
<dbReference type="InterPro" id="IPR021256">
    <property type="entry name" value="DUF2808"/>
</dbReference>
<dbReference type="EMBL" id="AM778958">
    <property type="protein sequence ID" value="CAO88512.1"/>
    <property type="molecule type" value="Genomic_DNA"/>
</dbReference>
<evidence type="ECO:0008006" key="2">
    <source>
        <dbReference type="Google" id="ProtNLM"/>
    </source>
</evidence>
<sequence length="185" mass="20684">MKFMLKLLTKVIKYAKAPALIALFLGVGAGIILPKITLANGNPGLTIFSGVDRKDILDYFLQFGGRPKQMDRYKLYIPAKKLSQGASAFFISYPDYFNGQFDTNKIEVRINGKSLPLKEVVWDKDSRVIQIVPEQAIDPTSKVEIVMSNVRNPELGTYYFTCDVTASGNIPVRLYVGTWIVSIEP</sequence>